<feature type="transmembrane region" description="Helical" evidence="1">
    <location>
        <begin position="26"/>
        <end position="43"/>
    </location>
</feature>
<sequence>MTLVLQFFGSQIAKLHAFLQRNRSRLMVSSMLLALTTGSVHWLSIRHPELPMHFQENLRAFPVEISFCALTLLSFGCLLSFALYKRHLAARARHARAAIRQRYIDYIVLCLMVSVTNSVRSHLQSPDKEGVTIPQLEAYRQEIETAVVRFRARARKLLHEPHSSPASLDAFLEHYFRPDDDRFGEEILALKRDTKSLMNIPAIKGLLDC</sequence>
<dbReference type="AlphaFoldDB" id="A0AAG5DUR6"/>
<dbReference type="Proteomes" id="UP000075880">
    <property type="component" value="Unassembled WGS sequence"/>
</dbReference>
<keyword evidence="3" id="KW-1185">Reference proteome</keyword>
<name>A0AAG5DUR6_ANOAO</name>
<evidence type="ECO:0000256" key="1">
    <source>
        <dbReference type="SAM" id="Phobius"/>
    </source>
</evidence>
<evidence type="ECO:0000313" key="3">
    <source>
        <dbReference type="Proteomes" id="UP000075880"/>
    </source>
</evidence>
<keyword evidence="1" id="KW-0812">Transmembrane</keyword>
<reference evidence="2" key="1">
    <citation type="submission" date="2024-04" db="UniProtKB">
        <authorList>
            <consortium name="EnsemblMetazoa"/>
        </authorList>
    </citation>
    <scope>IDENTIFICATION</scope>
    <source>
        <strain evidence="2">EBRO</strain>
    </source>
</reference>
<keyword evidence="1" id="KW-1133">Transmembrane helix</keyword>
<feature type="transmembrane region" description="Helical" evidence="1">
    <location>
        <begin position="63"/>
        <end position="83"/>
    </location>
</feature>
<evidence type="ECO:0000313" key="2">
    <source>
        <dbReference type="EnsemblMetazoa" id="ENSAATROPP014660"/>
    </source>
</evidence>
<keyword evidence="1" id="KW-0472">Membrane</keyword>
<organism evidence="2 3">
    <name type="scientific">Anopheles atroparvus</name>
    <name type="common">European mosquito</name>
    <dbReference type="NCBI Taxonomy" id="41427"/>
    <lineage>
        <taxon>Eukaryota</taxon>
        <taxon>Metazoa</taxon>
        <taxon>Ecdysozoa</taxon>
        <taxon>Arthropoda</taxon>
        <taxon>Hexapoda</taxon>
        <taxon>Insecta</taxon>
        <taxon>Pterygota</taxon>
        <taxon>Neoptera</taxon>
        <taxon>Endopterygota</taxon>
        <taxon>Diptera</taxon>
        <taxon>Nematocera</taxon>
        <taxon>Culicoidea</taxon>
        <taxon>Culicidae</taxon>
        <taxon>Anophelinae</taxon>
        <taxon>Anopheles</taxon>
    </lineage>
</organism>
<dbReference type="Pfam" id="PF15883">
    <property type="entry name" value="DUF4736"/>
    <property type="match status" value="1"/>
</dbReference>
<proteinExistence type="predicted"/>
<dbReference type="EnsemblMetazoa" id="ENSAATROPT016672">
    <property type="protein sequence ID" value="ENSAATROPP014660"/>
    <property type="gene ID" value="ENSAATROPG013650"/>
</dbReference>
<dbReference type="InterPro" id="IPR031754">
    <property type="entry name" value="DUF4736"/>
</dbReference>
<accession>A0AAG5DUR6</accession>
<protein>
    <submittedName>
        <fullName evidence="2">Uncharacterized protein</fullName>
    </submittedName>
</protein>